<dbReference type="EMBL" id="BLXT01008183">
    <property type="protein sequence ID" value="GFO46423.1"/>
    <property type="molecule type" value="Genomic_DNA"/>
</dbReference>
<feature type="region of interest" description="Disordered" evidence="1">
    <location>
        <begin position="101"/>
        <end position="120"/>
    </location>
</feature>
<keyword evidence="3" id="KW-1185">Reference proteome</keyword>
<evidence type="ECO:0000313" key="3">
    <source>
        <dbReference type="Proteomes" id="UP000735302"/>
    </source>
</evidence>
<name>A0AAV4DQ16_9GAST</name>
<accession>A0AAV4DQ16</accession>
<dbReference type="AlphaFoldDB" id="A0AAV4DQ16"/>
<protein>
    <submittedName>
        <fullName evidence="2">Tigger transposable element-derived protein</fullName>
    </submittedName>
</protein>
<dbReference type="Proteomes" id="UP000735302">
    <property type="component" value="Unassembled WGS sequence"/>
</dbReference>
<comment type="caution">
    <text evidence="2">The sequence shown here is derived from an EMBL/GenBank/DDBJ whole genome shotgun (WGS) entry which is preliminary data.</text>
</comment>
<feature type="region of interest" description="Disordered" evidence="1">
    <location>
        <begin position="129"/>
        <end position="196"/>
    </location>
</feature>
<gene>
    <name evidence="2" type="ORF">PoB_007292800</name>
</gene>
<organism evidence="2 3">
    <name type="scientific">Plakobranchus ocellatus</name>
    <dbReference type="NCBI Taxonomy" id="259542"/>
    <lineage>
        <taxon>Eukaryota</taxon>
        <taxon>Metazoa</taxon>
        <taxon>Spiralia</taxon>
        <taxon>Lophotrochozoa</taxon>
        <taxon>Mollusca</taxon>
        <taxon>Gastropoda</taxon>
        <taxon>Heterobranchia</taxon>
        <taxon>Euthyneura</taxon>
        <taxon>Panpulmonata</taxon>
        <taxon>Sacoglossa</taxon>
        <taxon>Placobranchoidea</taxon>
        <taxon>Plakobranchidae</taxon>
        <taxon>Plakobranchus</taxon>
    </lineage>
</organism>
<reference evidence="2 3" key="1">
    <citation type="journal article" date="2021" name="Elife">
        <title>Chloroplast acquisition without the gene transfer in kleptoplastic sea slugs, Plakobranchus ocellatus.</title>
        <authorList>
            <person name="Maeda T."/>
            <person name="Takahashi S."/>
            <person name="Yoshida T."/>
            <person name="Shimamura S."/>
            <person name="Takaki Y."/>
            <person name="Nagai Y."/>
            <person name="Toyoda A."/>
            <person name="Suzuki Y."/>
            <person name="Arimoto A."/>
            <person name="Ishii H."/>
            <person name="Satoh N."/>
            <person name="Nishiyama T."/>
            <person name="Hasebe M."/>
            <person name="Maruyama T."/>
            <person name="Minagawa J."/>
            <person name="Obokata J."/>
            <person name="Shigenobu S."/>
        </authorList>
    </citation>
    <scope>NUCLEOTIDE SEQUENCE [LARGE SCALE GENOMIC DNA]</scope>
</reference>
<evidence type="ECO:0000313" key="2">
    <source>
        <dbReference type="EMBL" id="GFO46423.1"/>
    </source>
</evidence>
<proteinExistence type="predicted"/>
<sequence length="328" mass="36119">MDAAGSFRAVIPFISHLIYCASKSIKRRICVANEGVNIMWRHKPYLCLRNAVYVKTILMFQHTKPTADGKLLFKLDGHKNHTKNLEAITFANDNNVILLSLPPHTTHKTQPAAEPSFLQQSSAESFSLHPPVAGPLSLQQPAAEQPYLHQTETQSFSPHPSATELLSLHQPAADSSSLHPPAQKPPSLHQPVAESSSLPLLSTETLKEYRVIETASDGRWFFRAIATSIDKSLQSAERIKGKISSPLLCLVETTKEVELRNPMILHTLSNMEKCSDLAGDAVNAGLPSYLQFNTLQDKLTAMSSTSSCVGEFKIQRTAESLFLMAELP</sequence>
<feature type="compositionally biased region" description="Polar residues" evidence="1">
    <location>
        <begin position="137"/>
        <end position="160"/>
    </location>
</feature>
<evidence type="ECO:0000256" key="1">
    <source>
        <dbReference type="SAM" id="MobiDB-lite"/>
    </source>
</evidence>